<keyword evidence="1" id="KW-0472">Membrane</keyword>
<feature type="transmembrane region" description="Helical" evidence="1">
    <location>
        <begin position="48"/>
        <end position="65"/>
    </location>
</feature>
<keyword evidence="1" id="KW-0812">Transmembrane</keyword>
<dbReference type="STRING" id="211165.GCA_000317285_02579"/>
<feature type="transmembrane region" description="Helical" evidence="1">
    <location>
        <begin position="21"/>
        <end position="42"/>
    </location>
</feature>
<dbReference type="EMBL" id="RSCJ01000063">
    <property type="protein sequence ID" value="RUR72035.1"/>
    <property type="molecule type" value="Genomic_DNA"/>
</dbReference>
<comment type="caution">
    <text evidence="2">The sequence shown here is derived from an EMBL/GenBank/DDBJ whole genome shotgun (WGS) entry which is preliminary data.</text>
</comment>
<proteinExistence type="predicted"/>
<accession>A0A433MVW8</accession>
<evidence type="ECO:0000313" key="2">
    <source>
        <dbReference type="EMBL" id="RUR72035.1"/>
    </source>
</evidence>
<sequence>MGMGMAKKAQANSDRDIRVTATSKIWGMTVGILAICIPLSAATRSGPILPLAALTGATVGTLAVWRSDDKKSKANYLSPQKVQYLEQRIANLETIISSDDFDLQRKIKSLESSDSADFLRENHKADRL</sequence>
<evidence type="ECO:0000256" key="1">
    <source>
        <dbReference type="SAM" id="Phobius"/>
    </source>
</evidence>
<evidence type="ECO:0000313" key="3">
    <source>
        <dbReference type="Proteomes" id="UP000268857"/>
    </source>
</evidence>
<dbReference type="Proteomes" id="UP000268857">
    <property type="component" value="Unassembled WGS sequence"/>
</dbReference>
<reference evidence="2 3" key="1">
    <citation type="journal article" date="2019" name="Genome Biol. Evol.">
        <title>Day and night: Metabolic profiles and evolutionary relationships of six axenic non-marine cyanobacteria.</title>
        <authorList>
            <person name="Will S.E."/>
            <person name="Henke P."/>
            <person name="Boedeker C."/>
            <person name="Huang S."/>
            <person name="Brinkmann H."/>
            <person name="Rohde M."/>
            <person name="Jarek M."/>
            <person name="Friedl T."/>
            <person name="Seufert S."/>
            <person name="Schumacher M."/>
            <person name="Overmann J."/>
            <person name="Neumann-Schaal M."/>
            <person name="Petersen J."/>
        </authorList>
    </citation>
    <scope>NUCLEOTIDE SEQUENCE [LARGE SCALE GENOMIC DNA]</scope>
    <source>
        <strain evidence="2 3">PCC 6912</strain>
    </source>
</reference>
<name>A0A433MVW8_CHLFR</name>
<dbReference type="AlphaFoldDB" id="A0A433MVW8"/>
<organism evidence="2 3">
    <name type="scientific">Chlorogloeopsis fritschii PCC 6912</name>
    <dbReference type="NCBI Taxonomy" id="211165"/>
    <lineage>
        <taxon>Bacteria</taxon>
        <taxon>Bacillati</taxon>
        <taxon>Cyanobacteriota</taxon>
        <taxon>Cyanophyceae</taxon>
        <taxon>Nostocales</taxon>
        <taxon>Chlorogloeopsidaceae</taxon>
        <taxon>Chlorogloeopsis</taxon>
    </lineage>
</organism>
<gene>
    <name evidence="2" type="ORF">PCC6912_65670</name>
</gene>
<protein>
    <submittedName>
        <fullName evidence="2">Uncharacterized protein</fullName>
    </submittedName>
</protein>
<keyword evidence="3" id="KW-1185">Reference proteome</keyword>
<keyword evidence="1" id="KW-1133">Transmembrane helix</keyword>